<reference evidence="1 2" key="1">
    <citation type="journal article" date="2012" name="J. Bacteriol.">
        <title>Draft Genome Sequence of the Volcano-Inhabiting Thermoacidophilic Methanotroph Methylacidiphilum fumariolicum Strain SolV.</title>
        <authorList>
            <person name="Khadem A.F."/>
            <person name="Wieczorek A.S."/>
            <person name="Pol A."/>
            <person name="Vuilleumier S."/>
            <person name="Harhangi H.R."/>
            <person name="Dunfield P.F."/>
            <person name="Kalyuzhnaya M.G."/>
            <person name="Murrell J.C."/>
            <person name="Francoijs K.-J."/>
            <person name="Stunnenberg H.G."/>
            <person name="Stein L.Y."/>
            <person name="DiSpirito A.A."/>
            <person name="Semrau J.D."/>
            <person name="Lajus A."/>
            <person name="Medigue C."/>
            <person name="Klotz M.G."/>
            <person name="Jetten M.S.M."/>
            <person name="Op den Camp H.J.M."/>
        </authorList>
    </citation>
    <scope>NUCLEOTIDE SEQUENCE [LARGE SCALE GENOMIC DNA]</scope>
    <source>
        <strain evidence="1 2">SolV</strain>
    </source>
</reference>
<protein>
    <submittedName>
        <fullName evidence="1">Uncharacterized protein</fullName>
    </submittedName>
</protein>
<dbReference type="Proteomes" id="UP000004837">
    <property type="component" value="Unassembled WGS sequence"/>
</dbReference>
<gene>
    <name evidence="1" type="ORF">MFUM_710001</name>
</gene>
<dbReference type="InParanoid" id="I0JZD5"/>
<dbReference type="AlphaFoldDB" id="I0JZD5"/>
<evidence type="ECO:0000313" key="2">
    <source>
        <dbReference type="Proteomes" id="UP000004837"/>
    </source>
</evidence>
<organism evidence="1 2">
    <name type="scientific">Methylacidiphilum fumariolicum (strain SolV)</name>
    <dbReference type="NCBI Taxonomy" id="1156937"/>
    <lineage>
        <taxon>Bacteria</taxon>
        <taxon>Pseudomonadati</taxon>
        <taxon>Verrucomicrobiota</taxon>
        <taxon>Methylacidiphilae</taxon>
        <taxon>Methylacidiphilales</taxon>
        <taxon>Methylacidiphilaceae</taxon>
        <taxon>Methylacidiphilum (ex Ratnadevi et al. 2023)</taxon>
    </lineage>
</organism>
<evidence type="ECO:0000313" key="1">
    <source>
        <dbReference type="EMBL" id="CCG92604.1"/>
    </source>
</evidence>
<dbReference type="EMBL" id="CAHT01000079">
    <property type="protein sequence ID" value="CCG92604.1"/>
    <property type="molecule type" value="Genomic_DNA"/>
</dbReference>
<sequence length="41" mass="4638">MDGVVHLIRKAFALLRKILHESPQAIIGAIRKKNEIGSHIY</sequence>
<accession>I0JZD5</accession>
<name>I0JZD5_METFB</name>
<proteinExistence type="predicted"/>
<comment type="caution">
    <text evidence="1">The sequence shown here is derived from an EMBL/GenBank/DDBJ whole genome shotgun (WGS) entry which is preliminary data.</text>
</comment>